<keyword evidence="2 6" id="KW-0479">Metal-binding</keyword>
<reference evidence="8 9" key="2">
    <citation type="submission" date="2022-06" db="EMBL/GenBank/DDBJ databases">
        <title>Genomic Encyclopedia of Type Strains, Phase I: the one thousand microbial genomes (KMG-I) project.</title>
        <authorList>
            <person name="Kyrpides N."/>
        </authorList>
    </citation>
    <scope>NUCLEOTIDE SEQUENCE [LARGE SCALE GENOMIC DNA]</scope>
    <source>
        <strain evidence="8 9">DSM 43889</strain>
    </source>
</reference>
<evidence type="ECO:0000256" key="5">
    <source>
        <dbReference type="ARBA" id="ARBA00023004"/>
    </source>
</evidence>
<dbReference type="InterPro" id="IPR023635">
    <property type="entry name" value="Peptide_deformylase"/>
</dbReference>
<accession>A0ABT1JGX8</accession>
<comment type="cofactor">
    <cofactor evidence="6">
        <name>Fe(2+)</name>
        <dbReference type="ChEBI" id="CHEBI:29033"/>
    </cofactor>
    <text evidence="6">Binds 1 Fe(2+) ion.</text>
</comment>
<sequence>MTAQPLRLFGDPVLRAPAVEVTAFDDDLRRLVRALWDTMEAHRGAGLAAPQIGVGLRVFTYHCDGAAGHLVNPTLEVLGDEVREAGEGCLSIPDLTTSCRRHRSVVARGWNMRGEPVEVRGGELLSRCLQHETDHLNGVLYLDRVSSDTRQDALERIRTADWFGHGRSTPDDNPNPSPGRGR</sequence>
<dbReference type="PANTHER" id="PTHR10458">
    <property type="entry name" value="PEPTIDE DEFORMYLASE"/>
    <property type="match status" value="1"/>
</dbReference>
<reference evidence="8 9" key="1">
    <citation type="submission" date="2013-07" db="EMBL/GenBank/DDBJ databases">
        <authorList>
            <consortium name="DOE Joint Genome Institute"/>
            <person name="Reeve W."/>
            <person name="Huntemann M."/>
            <person name="Han J."/>
            <person name="Chen A."/>
            <person name="Kyrpides N."/>
            <person name="Mavromatis K."/>
            <person name="Markowitz V."/>
            <person name="Palaniappan K."/>
            <person name="Ivanova N."/>
            <person name="Schaumberg A."/>
            <person name="Pati A."/>
            <person name="Liolios K."/>
            <person name="Nordberg H.P."/>
            <person name="Cantor M.N."/>
            <person name="Hua S.X."/>
            <person name="Woyke T."/>
        </authorList>
    </citation>
    <scope>NUCLEOTIDE SEQUENCE [LARGE SCALE GENOMIC DNA]</scope>
    <source>
        <strain evidence="8 9">DSM 43889</strain>
    </source>
</reference>
<evidence type="ECO:0000256" key="6">
    <source>
        <dbReference type="HAMAP-Rule" id="MF_00163"/>
    </source>
</evidence>
<dbReference type="HAMAP" id="MF_00163">
    <property type="entry name" value="Pep_deformylase"/>
    <property type="match status" value="1"/>
</dbReference>
<dbReference type="SUPFAM" id="SSF56420">
    <property type="entry name" value="Peptide deformylase"/>
    <property type="match status" value="1"/>
</dbReference>
<comment type="similarity">
    <text evidence="1 6">Belongs to the polypeptide deformylase family.</text>
</comment>
<evidence type="ECO:0000256" key="1">
    <source>
        <dbReference type="ARBA" id="ARBA00010759"/>
    </source>
</evidence>
<evidence type="ECO:0000313" key="8">
    <source>
        <dbReference type="EMBL" id="MCP2331423.1"/>
    </source>
</evidence>
<dbReference type="PANTHER" id="PTHR10458:SF2">
    <property type="entry name" value="PEPTIDE DEFORMYLASE, MITOCHONDRIAL"/>
    <property type="match status" value="1"/>
</dbReference>
<keyword evidence="3 6" id="KW-0378">Hydrolase</keyword>
<evidence type="ECO:0000256" key="3">
    <source>
        <dbReference type="ARBA" id="ARBA00022801"/>
    </source>
</evidence>
<feature type="binding site" evidence="6">
    <location>
        <position position="131"/>
    </location>
    <ligand>
        <name>Fe cation</name>
        <dbReference type="ChEBI" id="CHEBI:24875"/>
    </ligand>
</feature>
<dbReference type="PIRSF" id="PIRSF004749">
    <property type="entry name" value="Pep_def"/>
    <property type="match status" value="1"/>
</dbReference>
<dbReference type="EMBL" id="AUBJ02000001">
    <property type="protein sequence ID" value="MCP2331423.1"/>
    <property type="molecule type" value="Genomic_DNA"/>
</dbReference>
<keyword evidence="9" id="KW-1185">Reference proteome</keyword>
<dbReference type="NCBIfam" id="TIGR00079">
    <property type="entry name" value="pept_deformyl"/>
    <property type="match status" value="1"/>
</dbReference>
<organism evidence="8 9">
    <name type="scientific">Actinoalloteichus caeruleus DSM 43889</name>
    <dbReference type="NCBI Taxonomy" id="1120930"/>
    <lineage>
        <taxon>Bacteria</taxon>
        <taxon>Bacillati</taxon>
        <taxon>Actinomycetota</taxon>
        <taxon>Actinomycetes</taxon>
        <taxon>Pseudonocardiales</taxon>
        <taxon>Pseudonocardiaceae</taxon>
        <taxon>Actinoalloteichus</taxon>
        <taxon>Actinoalloteichus cyanogriseus</taxon>
    </lineage>
</organism>
<comment type="catalytic activity">
    <reaction evidence="6">
        <text>N-terminal N-formyl-L-methionyl-[peptide] + H2O = N-terminal L-methionyl-[peptide] + formate</text>
        <dbReference type="Rhea" id="RHEA:24420"/>
        <dbReference type="Rhea" id="RHEA-COMP:10639"/>
        <dbReference type="Rhea" id="RHEA-COMP:10640"/>
        <dbReference type="ChEBI" id="CHEBI:15377"/>
        <dbReference type="ChEBI" id="CHEBI:15740"/>
        <dbReference type="ChEBI" id="CHEBI:49298"/>
        <dbReference type="ChEBI" id="CHEBI:64731"/>
        <dbReference type="EC" id="3.5.1.88"/>
    </reaction>
</comment>
<feature type="active site" evidence="6">
    <location>
        <position position="132"/>
    </location>
</feature>
<protein>
    <recommendedName>
        <fullName evidence="6">Peptide deformylase</fullName>
        <shortName evidence="6">PDF</shortName>
        <ecNumber evidence="6">3.5.1.88</ecNumber>
    </recommendedName>
    <alternativeName>
        <fullName evidence="6">Polypeptide deformylase</fullName>
    </alternativeName>
</protein>
<feature type="compositionally biased region" description="Pro residues" evidence="7">
    <location>
        <begin position="173"/>
        <end position="182"/>
    </location>
</feature>
<feature type="binding site" evidence="6">
    <location>
        <position position="89"/>
    </location>
    <ligand>
        <name>Fe cation</name>
        <dbReference type="ChEBI" id="CHEBI:24875"/>
    </ligand>
</feature>
<comment type="caution">
    <text evidence="8">The sequence shown here is derived from an EMBL/GenBank/DDBJ whole genome shotgun (WGS) entry which is preliminary data.</text>
</comment>
<name>A0ABT1JGX8_ACTCY</name>
<keyword evidence="4 6" id="KW-0648">Protein biosynthesis</keyword>
<dbReference type="Proteomes" id="UP000791080">
    <property type="component" value="Unassembled WGS sequence"/>
</dbReference>
<comment type="function">
    <text evidence="6">Removes the formyl group from the N-terminal Met of newly synthesized proteins. Requires at least a dipeptide for an efficient rate of reaction. N-terminal L-methionine is a prerequisite for activity but the enzyme has broad specificity at other positions.</text>
</comment>
<evidence type="ECO:0000256" key="2">
    <source>
        <dbReference type="ARBA" id="ARBA00022723"/>
    </source>
</evidence>
<feature type="binding site" evidence="6">
    <location>
        <position position="135"/>
    </location>
    <ligand>
        <name>Fe cation</name>
        <dbReference type="ChEBI" id="CHEBI:24875"/>
    </ligand>
</feature>
<evidence type="ECO:0000256" key="7">
    <source>
        <dbReference type="SAM" id="MobiDB-lite"/>
    </source>
</evidence>
<dbReference type="InterPro" id="IPR036821">
    <property type="entry name" value="Peptide_deformylase_sf"/>
</dbReference>
<feature type="region of interest" description="Disordered" evidence="7">
    <location>
        <begin position="161"/>
        <end position="182"/>
    </location>
</feature>
<dbReference type="PRINTS" id="PR01576">
    <property type="entry name" value="PDEFORMYLASE"/>
</dbReference>
<dbReference type="Pfam" id="PF01327">
    <property type="entry name" value="Pep_deformylase"/>
    <property type="match status" value="1"/>
</dbReference>
<dbReference type="Gene3D" id="3.90.45.10">
    <property type="entry name" value="Peptide deformylase"/>
    <property type="match status" value="1"/>
</dbReference>
<keyword evidence="5 6" id="KW-0408">Iron</keyword>
<evidence type="ECO:0000256" key="4">
    <source>
        <dbReference type="ARBA" id="ARBA00022917"/>
    </source>
</evidence>
<dbReference type="EC" id="3.5.1.88" evidence="6"/>
<dbReference type="RefSeq" id="WP_026418857.1">
    <property type="nucleotide sequence ID" value="NZ_AUBJ02000001.1"/>
</dbReference>
<proteinExistence type="inferred from homology"/>
<dbReference type="CDD" id="cd00487">
    <property type="entry name" value="Pep_deformylase"/>
    <property type="match status" value="1"/>
</dbReference>
<evidence type="ECO:0000313" key="9">
    <source>
        <dbReference type="Proteomes" id="UP000791080"/>
    </source>
</evidence>
<dbReference type="NCBIfam" id="NF001159">
    <property type="entry name" value="PRK00150.1-3"/>
    <property type="match status" value="1"/>
</dbReference>
<gene>
    <name evidence="6" type="primary">def</name>
    <name evidence="8" type="ORF">G443_001693</name>
</gene>